<reference evidence="1 2" key="1">
    <citation type="submission" date="2018-10" db="EMBL/GenBank/DDBJ databases">
        <title>A high-quality apple genome assembly.</title>
        <authorList>
            <person name="Hu J."/>
        </authorList>
    </citation>
    <scope>NUCLEOTIDE SEQUENCE [LARGE SCALE GENOMIC DNA]</scope>
    <source>
        <strain evidence="2">cv. HFTH1</strain>
        <tissue evidence="1">Young leaf</tissue>
    </source>
</reference>
<dbReference type="EMBL" id="RDQH01000334">
    <property type="protein sequence ID" value="RXH92001.1"/>
    <property type="molecule type" value="Genomic_DNA"/>
</dbReference>
<dbReference type="Proteomes" id="UP000290289">
    <property type="component" value="Chromosome 8"/>
</dbReference>
<evidence type="ECO:0000313" key="1">
    <source>
        <dbReference type="EMBL" id="RXH92001.1"/>
    </source>
</evidence>
<protein>
    <submittedName>
        <fullName evidence="1">Uncharacterized protein</fullName>
    </submittedName>
</protein>
<accession>A0A498JF30</accession>
<sequence>MVLRKPSLRSAGSFKTGLSLLSTNSKKVVTEISKFASGLLQLQNEPVEEGEAVDDGGGHVPGIMDEVLIGFFTEILVIPNRSTDFPTTLDHGKVAEFHFKLNAMLVLPIFFVPDALIF</sequence>
<comment type="caution">
    <text evidence="1">The sequence shown here is derived from an EMBL/GenBank/DDBJ whole genome shotgun (WGS) entry which is preliminary data.</text>
</comment>
<dbReference type="AlphaFoldDB" id="A0A498JF30"/>
<organism evidence="1 2">
    <name type="scientific">Malus domestica</name>
    <name type="common">Apple</name>
    <name type="synonym">Pyrus malus</name>
    <dbReference type="NCBI Taxonomy" id="3750"/>
    <lineage>
        <taxon>Eukaryota</taxon>
        <taxon>Viridiplantae</taxon>
        <taxon>Streptophyta</taxon>
        <taxon>Embryophyta</taxon>
        <taxon>Tracheophyta</taxon>
        <taxon>Spermatophyta</taxon>
        <taxon>Magnoliopsida</taxon>
        <taxon>eudicotyledons</taxon>
        <taxon>Gunneridae</taxon>
        <taxon>Pentapetalae</taxon>
        <taxon>rosids</taxon>
        <taxon>fabids</taxon>
        <taxon>Rosales</taxon>
        <taxon>Rosaceae</taxon>
        <taxon>Amygdaloideae</taxon>
        <taxon>Maleae</taxon>
        <taxon>Malus</taxon>
    </lineage>
</organism>
<name>A0A498JF30_MALDO</name>
<proteinExistence type="predicted"/>
<dbReference type="STRING" id="3750.A0A498JF30"/>
<evidence type="ECO:0000313" key="2">
    <source>
        <dbReference type="Proteomes" id="UP000290289"/>
    </source>
</evidence>
<keyword evidence="2" id="KW-1185">Reference proteome</keyword>
<gene>
    <name evidence="1" type="ORF">DVH24_021024</name>
</gene>